<evidence type="ECO:0000313" key="3">
    <source>
        <dbReference type="EMBL" id="MEA5362883.1"/>
    </source>
</evidence>
<dbReference type="InterPro" id="IPR027417">
    <property type="entry name" value="P-loop_NTPase"/>
</dbReference>
<sequence>MPTREPTESHHSSPAYYFRARDHDQPPTPATEDVSMSSSDSTPPGSNRAIPVLRAARSSPPSLRVYVSSTYQDLKDCRHAIRFALQRMGLDDIAMETYVADEDRPVDRCLDDVRSADLYIGVLAWRYGFVPNGEDRSITELEYRTAGEAGIPRLIFVLEPDAPWPRSAMDKDSSRVDAFRDHVLEAHVCDTFLSAEDLRAKVAEAVSLHLQDQHGITVGADAAWDAYCERLIQEYRRLDLEALTPPDRDEHLQIALRDVFVEPLVREDMPDTELPKELLRKLAETADSTSSKVPRGLDRYLVEQTRDSYRRQPARGAFDALIAPLARTCVLLGDPGAGKSTLARYLALALAEKRPAPALAILDNWRPILIELRDYALNCEEYETFGEYLNYRQRTDGMGIEQDTVESYLRQDGRVLVVFDGLDEIFEPRLRETVSRRIAGFAAQFPASRVVVTSRVVGYRPRVLRDAGFVQYTVQDLDPEKIDTFLRGWYELALHDRPAAVEIRRERLTRAIKDSSPIRELAGNPLLLTILAIIGKHQELPRERWKVYDHAASVLVQHWDVNKHLVDENIDADVIREDDKKELLRKLAIRMQEGSHGFAGNSLAETDLFEDIENYLIERFRYEPPKAAAISTVMVKQLRERNFIFARYGSGVYGFVHRALLEFFSAGDIVNRFEKTRTLSENDLVEKVFLTRSEDPAWAEVLRLIVGMVDAVVATRLVEHLLTSTGTHRSSALDQRPLAAVALAAQCIAEIRNVHAAATAAERTLGAVIELIESPVRSFGDDRRETHLHETVLPAMNAVSAWPGRSAFRDWFARSGRYATTAPAAKLGAQFLAALFPNDDQVREQLHQNARSGIPHQREAALLGLAQSWKSDSQTMQLVEKGLYDEKAFVRRTSLDLLVTHWPGNDRVREVMIRASEDPDASVRRRAIEALAQHATQVRDAWPTVIRALREDGAHTVRDAAVTALASDSANPQDTLALLLQACCDPAWQVRRSALRLVVARFATEPPVLERVLAATRDADEDVRQTAVESLASRWPEAPESASTVCRAVRDVDSKVRRAAVRAIARHWREIPEAASALKLAQTDYDGDIRVTALTVWTDPISQEMEYIGILNSIVTDDPVADARRAALEVLVSEAAEFSGPALANGMVDPDSEVRSVALRRLSGITPDLSHFRPAVVRLCEDAIDNVRQKAIEVAARFWGDRPEVVRILLRATRAESWQLRRVALESLAARWPDTIETRQALRRGRRDPSGSVRHTATTVMVSLGRDTRERAAMVEAATTDPYVWTRRWAASLLCALTMDTNGQPGADKESSEHPPMSEAALDAIARSEFDETAISNVCAATDHADADVRLTAYEIINARRGTFPGALNLITRASRDFDPSIRLLGLSALLAAWPEHNQTSVARRRGLTDPSDEIHRLALESSILREPNAPATRLAMTTAITANDWATRRLALDTLCLRWRDQPQTLSTLQAAMHHPDESIRQVVMDVLRGVWPNDESTFDTVASCVGDPAPGRRTQALRSLATGWPRDNRVRAFLETSRRDHISDVATAAWELQRGADDDQAFDDTCRTADLRHPDVVCRWLAADKLARRSPVTTDSTDLLRLGIRDTSEAVWSSIRFALLTTTDDQQVRSVLRTARVHPSYRARIINLQVQAGRWPASTESCAVLRDAMDDVDFLVRMTALNLLIEADPEAASSLDIAVRSSTDPDWEIRASALRLLTTCWSDESLTLDRLAMASRDYIPNNRKSALEALLVGWPRHPKTLAALTEAKTDVSVFVRDFARLTSTQLHPEPLPSTESVADPRSGALEQLRQADLQLPDDSASPQIVLNLTRSTDRLIRGEALQVLTRRWPDWTETHLALSRALDDDNVQIRQNVARELTCRLPDSSFAVPMLRRATRDSNWFVRYSAVQLLVLWRIPEAQAALFEAAKDQDLSVNLEAVKGLVAGWPADDNTYEALGWAVCSSFDWQHYLACERLSGRDSNEVPNRSTLLASRRVPELLLLAARWGEDPDVAVVLREHLPHHDILRAMTLTAILARSGDDPGNRDLLLSVMRDECPAVRRIALEGLIRMKDSAWTSAAVNDPDPDLRYLLTTFRSLNDKSPMFSTEIVEILRGNADSTFSSLLFQLANTRASTGLLDPAALAEATRGAPYLTEVDVEWLQWLVGAVADSPRP</sequence>
<gene>
    <name evidence="3" type="ORF">VA596_25345</name>
</gene>
<dbReference type="PANTHER" id="PTHR12697:SF5">
    <property type="entry name" value="DEOXYHYPUSINE HYDROXYLASE"/>
    <property type="match status" value="1"/>
</dbReference>
<dbReference type="SUPFAM" id="SSF48371">
    <property type="entry name" value="ARM repeat"/>
    <property type="match status" value="3"/>
</dbReference>
<organism evidence="3 4">
    <name type="scientific">Amycolatopsis heterodermiae</name>
    <dbReference type="NCBI Taxonomy" id="3110235"/>
    <lineage>
        <taxon>Bacteria</taxon>
        <taxon>Bacillati</taxon>
        <taxon>Actinomycetota</taxon>
        <taxon>Actinomycetes</taxon>
        <taxon>Pseudonocardiales</taxon>
        <taxon>Pseudonocardiaceae</taxon>
        <taxon>Amycolatopsis</taxon>
    </lineage>
</organism>
<protein>
    <submittedName>
        <fullName evidence="3">HEAT repeat domain-containing protein</fullName>
    </submittedName>
</protein>
<evidence type="ECO:0000313" key="4">
    <source>
        <dbReference type="Proteomes" id="UP001304298"/>
    </source>
</evidence>
<dbReference type="InterPro" id="IPR004155">
    <property type="entry name" value="PBS_lyase_HEAT"/>
</dbReference>
<comment type="caution">
    <text evidence="3">The sequence shown here is derived from an EMBL/GenBank/DDBJ whole genome shotgun (WGS) entry which is preliminary data.</text>
</comment>
<dbReference type="PROSITE" id="PS50837">
    <property type="entry name" value="NACHT"/>
    <property type="match status" value="1"/>
</dbReference>
<feature type="domain" description="NACHT" evidence="2">
    <location>
        <begin position="327"/>
        <end position="455"/>
    </location>
</feature>
<feature type="region of interest" description="Disordered" evidence="1">
    <location>
        <begin position="1"/>
        <end position="51"/>
    </location>
</feature>
<dbReference type="EMBL" id="JAYFSI010000006">
    <property type="protein sequence ID" value="MEA5362883.1"/>
    <property type="molecule type" value="Genomic_DNA"/>
</dbReference>
<dbReference type="Proteomes" id="UP001304298">
    <property type="component" value="Unassembled WGS sequence"/>
</dbReference>
<dbReference type="Pfam" id="PF05729">
    <property type="entry name" value="NACHT"/>
    <property type="match status" value="1"/>
</dbReference>
<dbReference type="Pfam" id="PF13271">
    <property type="entry name" value="DUF4062"/>
    <property type="match status" value="1"/>
</dbReference>
<dbReference type="RefSeq" id="WP_323330645.1">
    <property type="nucleotide sequence ID" value="NZ_JAYFSI010000006.1"/>
</dbReference>
<dbReference type="InterPro" id="IPR011989">
    <property type="entry name" value="ARM-like"/>
</dbReference>
<feature type="compositionally biased region" description="Low complexity" evidence="1">
    <location>
        <begin position="35"/>
        <end position="46"/>
    </location>
</feature>
<dbReference type="Gene3D" id="1.25.10.10">
    <property type="entry name" value="Leucine-rich Repeat Variant"/>
    <property type="match status" value="6"/>
</dbReference>
<dbReference type="Pfam" id="PF13646">
    <property type="entry name" value="HEAT_2"/>
    <property type="match status" value="3"/>
</dbReference>
<dbReference type="SMART" id="SM00567">
    <property type="entry name" value="EZ_HEAT"/>
    <property type="match status" value="5"/>
</dbReference>
<reference evidence="3 4" key="1">
    <citation type="submission" date="2023-12" db="EMBL/GenBank/DDBJ databases">
        <title>Amycolatopsis sp. V23-08.</title>
        <authorList>
            <person name="Somphong A."/>
        </authorList>
    </citation>
    <scope>NUCLEOTIDE SEQUENCE [LARGE SCALE GENOMIC DNA]</scope>
    <source>
        <strain evidence="3 4">V23-08</strain>
    </source>
</reference>
<evidence type="ECO:0000259" key="2">
    <source>
        <dbReference type="PROSITE" id="PS50837"/>
    </source>
</evidence>
<dbReference type="InterPro" id="IPR025139">
    <property type="entry name" value="DUF4062"/>
</dbReference>
<dbReference type="InterPro" id="IPR016024">
    <property type="entry name" value="ARM-type_fold"/>
</dbReference>
<name>A0ABU5R9S8_9PSEU</name>
<dbReference type="PANTHER" id="PTHR12697">
    <property type="entry name" value="PBS LYASE HEAT-LIKE PROTEIN"/>
    <property type="match status" value="1"/>
</dbReference>
<dbReference type="Gene3D" id="3.40.50.300">
    <property type="entry name" value="P-loop containing nucleotide triphosphate hydrolases"/>
    <property type="match status" value="1"/>
</dbReference>
<dbReference type="SUPFAM" id="SSF52540">
    <property type="entry name" value="P-loop containing nucleoside triphosphate hydrolases"/>
    <property type="match status" value="1"/>
</dbReference>
<accession>A0ABU5R9S8</accession>
<feature type="compositionally biased region" description="Basic and acidic residues" evidence="1">
    <location>
        <begin position="1"/>
        <end position="11"/>
    </location>
</feature>
<keyword evidence="4" id="KW-1185">Reference proteome</keyword>
<dbReference type="InterPro" id="IPR007111">
    <property type="entry name" value="NACHT_NTPase"/>
</dbReference>
<evidence type="ECO:0000256" key="1">
    <source>
        <dbReference type="SAM" id="MobiDB-lite"/>
    </source>
</evidence>
<proteinExistence type="predicted"/>